<evidence type="ECO:0000259" key="3">
    <source>
        <dbReference type="PROSITE" id="PS50022"/>
    </source>
</evidence>
<dbReference type="InterPro" id="IPR032979">
    <property type="entry name" value="ENGase"/>
</dbReference>
<dbReference type="PROSITE" id="PS50093">
    <property type="entry name" value="PKD"/>
    <property type="match status" value="1"/>
</dbReference>
<accession>A0A9W5YGY1</accession>
<dbReference type="PANTHER" id="PTHR13246">
    <property type="entry name" value="ENDO BETA N-ACETYLGLUCOSAMINIDASE"/>
    <property type="match status" value="1"/>
</dbReference>
<dbReference type="GO" id="GO:0033925">
    <property type="term" value="F:mannosyl-glycoprotein endo-beta-N-acetylglucosaminidase activity"/>
    <property type="evidence" value="ECO:0007669"/>
    <property type="project" value="InterPro"/>
</dbReference>
<dbReference type="Proteomes" id="UP001144256">
    <property type="component" value="Unassembled WGS sequence"/>
</dbReference>
<keyword evidence="1" id="KW-0326">Glycosidase</keyword>
<keyword evidence="1" id="KW-0378">Hydrolase</keyword>
<keyword evidence="2" id="KW-0732">Signal</keyword>
<dbReference type="InterPro" id="IPR005201">
    <property type="entry name" value="TIM_ENGase"/>
</dbReference>
<dbReference type="PROSITE" id="PS50022">
    <property type="entry name" value="FA58C_3"/>
    <property type="match status" value="1"/>
</dbReference>
<dbReference type="SUPFAM" id="SSF49785">
    <property type="entry name" value="Galactose-binding domain-like"/>
    <property type="match status" value="1"/>
</dbReference>
<dbReference type="InterPro" id="IPR035986">
    <property type="entry name" value="PKD_dom_sf"/>
</dbReference>
<dbReference type="InterPro" id="IPR000421">
    <property type="entry name" value="FA58C"/>
</dbReference>
<gene>
    <name evidence="5" type="ORF">SH1V18_45730</name>
</gene>
<dbReference type="InterPro" id="IPR008979">
    <property type="entry name" value="Galactose-bd-like_sf"/>
</dbReference>
<dbReference type="CDD" id="cd00146">
    <property type="entry name" value="PKD"/>
    <property type="match status" value="1"/>
</dbReference>
<dbReference type="SUPFAM" id="SSF49299">
    <property type="entry name" value="PKD domain"/>
    <property type="match status" value="1"/>
</dbReference>
<organism evidence="5 6">
    <name type="scientific">Vallitalea longa</name>
    <dbReference type="NCBI Taxonomy" id="2936439"/>
    <lineage>
        <taxon>Bacteria</taxon>
        <taxon>Bacillati</taxon>
        <taxon>Bacillota</taxon>
        <taxon>Clostridia</taxon>
        <taxon>Lachnospirales</taxon>
        <taxon>Vallitaleaceae</taxon>
        <taxon>Vallitalea</taxon>
    </lineage>
</organism>
<dbReference type="GO" id="GO:0005829">
    <property type="term" value="C:cytosol"/>
    <property type="evidence" value="ECO:0007669"/>
    <property type="project" value="UniProtKB-SubCell"/>
</dbReference>
<feature type="domain" description="F5/8 type C" evidence="3">
    <location>
        <begin position="733"/>
        <end position="881"/>
    </location>
</feature>
<evidence type="ECO:0000259" key="4">
    <source>
        <dbReference type="PROSITE" id="PS50093"/>
    </source>
</evidence>
<reference evidence="5" key="1">
    <citation type="submission" date="2022-06" db="EMBL/GenBank/DDBJ databases">
        <title>Vallitalea longa sp. nov., an anaerobic bacterium isolated from marine sediment.</title>
        <authorList>
            <person name="Hirano S."/>
            <person name="Terahara T."/>
            <person name="Mori K."/>
            <person name="Hamada M."/>
            <person name="Matsumoto R."/>
            <person name="Kobayashi T."/>
        </authorList>
    </citation>
    <scope>NUCLEOTIDE SEQUENCE</scope>
    <source>
        <strain evidence="5">SH18-1</strain>
    </source>
</reference>
<dbReference type="EMBL" id="BRLB01000026">
    <property type="protein sequence ID" value="GKX32093.1"/>
    <property type="molecule type" value="Genomic_DNA"/>
</dbReference>
<comment type="caution">
    <text evidence="5">The sequence shown here is derived from an EMBL/GenBank/DDBJ whole genome shotgun (WGS) entry which is preliminary data.</text>
</comment>
<feature type="domain" description="PKD" evidence="4">
    <location>
        <begin position="661"/>
        <end position="740"/>
    </location>
</feature>
<dbReference type="Pfam" id="PF21910">
    <property type="entry name" value="GH85_C"/>
    <property type="match status" value="1"/>
</dbReference>
<dbReference type="Pfam" id="PF03644">
    <property type="entry name" value="Glyco_hydro_85"/>
    <property type="match status" value="1"/>
</dbReference>
<dbReference type="InterPro" id="IPR022409">
    <property type="entry name" value="PKD/Chitinase_dom"/>
</dbReference>
<name>A0A9W5YGY1_9FIRM</name>
<dbReference type="InterPro" id="IPR054110">
    <property type="entry name" value="EndoD-like_D2"/>
</dbReference>
<sequence>MKKLRVLLLMVLFMTLCMGTQNINAKQPYASYWYPNELLEWTPENDEDARFNRGTIPLADRFTGDGVNSNAMSEPKVQIFATMNPSTSDNPSQGSDIFERYTFNYWQYVDSLVMWGGSASEGIIVTPSADVIDAAHKNGVKVLGCVNFQPDYYGGKLQWVREVIKEEPTGVYKGADKLIEVAEYYKFDGWFMHEETQGATKEDAEQMQAFMKYFQENKPEGMELHWYDSMSSNGSIQYENALTSNNEMFFQDGNDIVTNGFFTNYWWNDMSSSRDKAVSLGRSQYDVYAGVYTEANGYNEPDSQFYVEWEGIFPEGQEAKTSLGMYRPDWTFRSASDMKDFYDRANRFWVGKYSDPRNTQTTDYWKGIAHYIIAKSSIDSLPFTTNFNTGNGHIYAINGEVKRQRDWNNRSLQDVLPTWRWIADSTGTPLNPSIDWETAYYGGSSLKVSGNLNHENATQLRLYKTNLPVESNTELSITYKTPIDQSHIKVGILFTDNNEFSHIDIGSAICGEWTTKTVSLDQYMGRNIGQISLDFDSDVEIPDYEINIGQIAIRNIDSELPQQVSNLSIIDQDIREGLYADARLTWDKLDGDIEVYEIYRVKSDGTKEFIGATPNNAYYVSEMRRDGYETETTLEVVALDDNYNHGQGTSVSFEWPEYPAPIADFTVSKTLIEPNESITFYNDSTEAAESIIWDFTGGTPSSSSEDNPQVTYSTEGVYSVSLTASNAIGEDVEMKEELIVVSNDITVSNVAVSKNATADTFVQGENPDLAVDDVVDTKWCATGAEPHWLVVDLGMEYTISEFVVKHAEAGGEGPGYNTRDYKIQVSNDGSVWTDVVDVKGNTSGIRSHAIALVTARYVRLYIIDAGGDSAARIYEFQVMGYTDNPSSSLPESFNLIAPTNNARWISRGNTSFDWQDSVNASSYQIIVDDNSDFSSPEIDVANITSSNYISNMTLSRLTNYYWKVIATNSNGSTECNSISIFKTSFF</sequence>
<feature type="signal peptide" evidence="2">
    <location>
        <begin position="1"/>
        <end position="25"/>
    </location>
</feature>
<dbReference type="Pfam" id="PF00801">
    <property type="entry name" value="PKD"/>
    <property type="match status" value="1"/>
</dbReference>
<dbReference type="Pfam" id="PF22633">
    <property type="entry name" value="F5_F8_type_C_2"/>
    <property type="match status" value="1"/>
</dbReference>
<evidence type="ECO:0000313" key="5">
    <source>
        <dbReference type="EMBL" id="GKX32093.1"/>
    </source>
</evidence>
<dbReference type="Gene3D" id="2.60.120.260">
    <property type="entry name" value="Galactose-binding domain-like"/>
    <property type="match status" value="2"/>
</dbReference>
<protein>
    <submittedName>
        <fullName evidence="5">Endo-beta-N-acetylglucosaminidase</fullName>
    </submittedName>
</protein>
<dbReference type="Gene3D" id="3.20.20.80">
    <property type="entry name" value="Glycosidases"/>
    <property type="match status" value="1"/>
</dbReference>
<evidence type="ECO:0000313" key="6">
    <source>
        <dbReference type="Proteomes" id="UP001144256"/>
    </source>
</evidence>
<proteinExistence type="predicted"/>
<dbReference type="InterPro" id="IPR000601">
    <property type="entry name" value="PKD_dom"/>
</dbReference>
<dbReference type="PANTHER" id="PTHR13246:SF1">
    <property type="entry name" value="CYTOSOLIC ENDO-BETA-N-ACETYLGLUCOSAMINIDASE"/>
    <property type="match status" value="1"/>
</dbReference>
<dbReference type="Gene3D" id="2.60.40.10">
    <property type="entry name" value="Immunoglobulins"/>
    <property type="match status" value="3"/>
</dbReference>
<dbReference type="InterPro" id="IPR013783">
    <property type="entry name" value="Ig-like_fold"/>
</dbReference>
<dbReference type="CDD" id="cd06547">
    <property type="entry name" value="GH85_ENGase"/>
    <property type="match status" value="1"/>
</dbReference>
<dbReference type="RefSeq" id="WP_281819499.1">
    <property type="nucleotide sequence ID" value="NZ_BRLB01000026.1"/>
</dbReference>
<dbReference type="AlphaFoldDB" id="A0A9W5YGY1"/>
<evidence type="ECO:0000256" key="1">
    <source>
        <dbReference type="ARBA" id="ARBA00023295"/>
    </source>
</evidence>
<keyword evidence="6" id="KW-1185">Reference proteome</keyword>
<evidence type="ECO:0000256" key="2">
    <source>
        <dbReference type="SAM" id="SignalP"/>
    </source>
</evidence>
<dbReference type="SMART" id="SM00089">
    <property type="entry name" value="PKD"/>
    <property type="match status" value="1"/>
</dbReference>
<feature type="chain" id="PRO_5040907239" evidence="2">
    <location>
        <begin position="26"/>
        <end position="986"/>
    </location>
</feature>